<dbReference type="HAMAP" id="MF_01114">
    <property type="entry name" value="RecX"/>
    <property type="match status" value="1"/>
</dbReference>
<gene>
    <name evidence="5" type="primary">recX</name>
    <name evidence="9" type="ORF">FJY68_02605</name>
</gene>
<comment type="similarity">
    <text evidence="2 5">Belongs to the RecX family.</text>
</comment>
<dbReference type="InterPro" id="IPR053926">
    <property type="entry name" value="RecX_HTH_1st"/>
</dbReference>
<comment type="function">
    <text evidence="5">Modulates RecA activity.</text>
</comment>
<dbReference type="GO" id="GO:0005737">
    <property type="term" value="C:cytoplasm"/>
    <property type="evidence" value="ECO:0007669"/>
    <property type="project" value="UniProtKB-SubCell"/>
</dbReference>
<dbReference type="InterPro" id="IPR053925">
    <property type="entry name" value="RecX_HTH_3rd"/>
</dbReference>
<dbReference type="Pfam" id="PF21982">
    <property type="entry name" value="RecX_HTH1"/>
    <property type="match status" value="1"/>
</dbReference>
<protein>
    <recommendedName>
        <fullName evidence="3 5">Regulatory protein RecX</fullName>
    </recommendedName>
</protein>
<dbReference type="InterPro" id="IPR003783">
    <property type="entry name" value="Regulatory_RecX"/>
</dbReference>
<sequence length="227" mass="25897">MRFRTLCPSIPPSLYPFQPAVRITALEPQKKNKRRVSVFLDGNFLFGLSNDTVGALGLHVGQVVERADLDRIAREEQFYKARQYAFLLLSYKARTTSELQQRLTRKGLSPDIVAATLQRLAELKMVDDAGFARRFAEDRIAIGHKGKWRVRGELLKRGVAKEHIEDALATAPDEKEAAREVAEKYLSRNRRLDPDVLRRRLYAFLARRGFSPDTIRLAINVDDSEST</sequence>
<keyword evidence="4 5" id="KW-0963">Cytoplasm</keyword>
<comment type="subcellular location">
    <subcellularLocation>
        <location evidence="1 5">Cytoplasm</location>
    </subcellularLocation>
</comment>
<evidence type="ECO:0000259" key="6">
    <source>
        <dbReference type="Pfam" id="PF02631"/>
    </source>
</evidence>
<dbReference type="Pfam" id="PF02631">
    <property type="entry name" value="RecX_HTH2"/>
    <property type="match status" value="1"/>
</dbReference>
<evidence type="ECO:0000256" key="3">
    <source>
        <dbReference type="ARBA" id="ARBA00018111"/>
    </source>
</evidence>
<dbReference type="Pfam" id="PF21981">
    <property type="entry name" value="RecX_HTH3"/>
    <property type="match status" value="1"/>
</dbReference>
<evidence type="ECO:0000259" key="8">
    <source>
        <dbReference type="Pfam" id="PF21982"/>
    </source>
</evidence>
<evidence type="ECO:0000256" key="2">
    <source>
        <dbReference type="ARBA" id="ARBA00009695"/>
    </source>
</evidence>
<dbReference type="GO" id="GO:0006282">
    <property type="term" value="P:regulation of DNA repair"/>
    <property type="evidence" value="ECO:0007669"/>
    <property type="project" value="UniProtKB-UniRule"/>
</dbReference>
<evidence type="ECO:0000259" key="7">
    <source>
        <dbReference type="Pfam" id="PF21981"/>
    </source>
</evidence>
<feature type="domain" description="RecX first three-helical" evidence="8">
    <location>
        <begin position="81"/>
        <end position="120"/>
    </location>
</feature>
<proteinExistence type="inferred from homology"/>
<dbReference type="Gene3D" id="1.10.10.10">
    <property type="entry name" value="Winged helix-like DNA-binding domain superfamily/Winged helix DNA-binding domain"/>
    <property type="match status" value="3"/>
</dbReference>
<feature type="domain" description="RecX second three-helical" evidence="6">
    <location>
        <begin position="127"/>
        <end position="168"/>
    </location>
</feature>
<evidence type="ECO:0000313" key="9">
    <source>
        <dbReference type="EMBL" id="MBM3330727.1"/>
    </source>
</evidence>
<dbReference type="Proteomes" id="UP000779900">
    <property type="component" value="Unassembled WGS sequence"/>
</dbReference>
<accession>A0A937XCY9</accession>
<dbReference type="PANTHER" id="PTHR33602">
    <property type="entry name" value="REGULATORY PROTEIN RECX FAMILY PROTEIN"/>
    <property type="match status" value="1"/>
</dbReference>
<feature type="domain" description="RecX third three-helical" evidence="7">
    <location>
        <begin position="173"/>
        <end position="219"/>
    </location>
</feature>
<dbReference type="PANTHER" id="PTHR33602:SF1">
    <property type="entry name" value="REGULATORY PROTEIN RECX FAMILY PROTEIN"/>
    <property type="match status" value="1"/>
</dbReference>
<dbReference type="InterPro" id="IPR053924">
    <property type="entry name" value="RecX_HTH_2nd"/>
</dbReference>
<evidence type="ECO:0000256" key="5">
    <source>
        <dbReference type="HAMAP-Rule" id="MF_01114"/>
    </source>
</evidence>
<dbReference type="EMBL" id="VGIR01000009">
    <property type="protein sequence ID" value="MBM3330727.1"/>
    <property type="molecule type" value="Genomic_DNA"/>
</dbReference>
<evidence type="ECO:0000256" key="1">
    <source>
        <dbReference type="ARBA" id="ARBA00004496"/>
    </source>
</evidence>
<dbReference type="AlphaFoldDB" id="A0A937XCY9"/>
<evidence type="ECO:0000256" key="4">
    <source>
        <dbReference type="ARBA" id="ARBA00022490"/>
    </source>
</evidence>
<organism evidence="9 10">
    <name type="scientific">candidate division WOR-3 bacterium</name>
    <dbReference type="NCBI Taxonomy" id="2052148"/>
    <lineage>
        <taxon>Bacteria</taxon>
        <taxon>Bacteria division WOR-3</taxon>
    </lineage>
</organism>
<reference evidence="9" key="1">
    <citation type="submission" date="2019-03" db="EMBL/GenBank/DDBJ databases">
        <title>Lake Tanganyika Metagenome-Assembled Genomes (MAGs).</title>
        <authorList>
            <person name="Tran P."/>
        </authorList>
    </citation>
    <scope>NUCLEOTIDE SEQUENCE</scope>
    <source>
        <strain evidence="9">K_DeepCast_150m_m2_040</strain>
    </source>
</reference>
<comment type="caution">
    <text evidence="9">The sequence shown here is derived from an EMBL/GenBank/DDBJ whole genome shotgun (WGS) entry which is preliminary data.</text>
</comment>
<evidence type="ECO:0000313" key="10">
    <source>
        <dbReference type="Proteomes" id="UP000779900"/>
    </source>
</evidence>
<dbReference type="InterPro" id="IPR036388">
    <property type="entry name" value="WH-like_DNA-bd_sf"/>
</dbReference>
<name>A0A937XCY9_UNCW3</name>